<evidence type="ECO:0000256" key="1">
    <source>
        <dbReference type="SAM" id="MobiDB-lite"/>
    </source>
</evidence>
<name>A0A0G0IRR5_9BACT</name>
<sequence>MNNVKGSTVEDKKDKDIKKTNDKTGSDWKEIKESIDYLVKTDRSNLSWRELLGRPHECNNR</sequence>
<proteinExistence type="predicted"/>
<dbReference type="AlphaFoldDB" id="A0A0G0IRR5"/>
<comment type="caution">
    <text evidence="2">The sequence shown here is derived from an EMBL/GenBank/DDBJ whole genome shotgun (WGS) entry which is preliminary data.</text>
</comment>
<dbReference type="EMBL" id="LBSM01000002">
    <property type="protein sequence ID" value="KKQ18691.1"/>
    <property type="molecule type" value="Genomic_DNA"/>
</dbReference>
<dbReference type="Proteomes" id="UP000034508">
    <property type="component" value="Unassembled WGS sequence"/>
</dbReference>
<feature type="compositionally biased region" description="Basic and acidic residues" evidence="1">
    <location>
        <begin position="8"/>
        <end position="25"/>
    </location>
</feature>
<dbReference type="PATRIC" id="fig|1618331.3.peg.115"/>
<evidence type="ECO:0000313" key="3">
    <source>
        <dbReference type="Proteomes" id="UP000034508"/>
    </source>
</evidence>
<accession>A0A0G0IRR5</accession>
<organism evidence="2 3">
    <name type="scientific">Berkelbacteria bacterium GW2011_GWA1_36_9</name>
    <dbReference type="NCBI Taxonomy" id="1618331"/>
    <lineage>
        <taxon>Bacteria</taxon>
        <taxon>Candidatus Berkelbacteria</taxon>
    </lineage>
</organism>
<reference evidence="2 3" key="1">
    <citation type="journal article" date="2015" name="Nature">
        <title>rRNA introns, odd ribosomes, and small enigmatic genomes across a large radiation of phyla.</title>
        <authorList>
            <person name="Brown C.T."/>
            <person name="Hug L.A."/>
            <person name="Thomas B.C."/>
            <person name="Sharon I."/>
            <person name="Castelle C.J."/>
            <person name="Singh A."/>
            <person name="Wilkins M.J."/>
            <person name="Williams K.H."/>
            <person name="Banfield J.F."/>
        </authorList>
    </citation>
    <scope>NUCLEOTIDE SEQUENCE [LARGE SCALE GENOMIC DNA]</scope>
</reference>
<feature type="region of interest" description="Disordered" evidence="1">
    <location>
        <begin position="1"/>
        <end position="25"/>
    </location>
</feature>
<protein>
    <submittedName>
        <fullName evidence="2">Uncharacterized protein</fullName>
    </submittedName>
</protein>
<evidence type="ECO:0000313" key="2">
    <source>
        <dbReference type="EMBL" id="KKQ18691.1"/>
    </source>
</evidence>
<gene>
    <name evidence="2" type="ORF">US31_C0002G0036</name>
</gene>